<evidence type="ECO:0000313" key="1">
    <source>
        <dbReference type="EMBL" id="KAL3275812.1"/>
    </source>
</evidence>
<reference evidence="1 2" key="1">
    <citation type="journal article" date="2021" name="BMC Biol.">
        <title>Horizontally acquired antibacterial genes associated with adaptive radiation of ladybird beetles.</title>
        <authorList>
            <person name="Li H.S."/>
            <person name="Tang X.F."/>
            <person name="Huang Y.H."/>
            <person name="Xu Z.Y."/>
            <person name="Chen M.L."/>
            <person name="Du X.Y."/>
            <person name="Qiu B.Y."/>
            <person name="Chen P.T."/>
            <person name="Zhang W."/>
            <person name="Slipinski A."/>
            <person name="Escalona H.E."/>
            <person name="Waterhouse R.M."/>
            <person name="Zwick A."/>
            <person name="Pang H."/>
        </authorList>
    </citation>
    <scope>NUCLEOTIDE SEQUENCE [LARGE SCALE GENOMIC DNA]</scope>
    <source>
        <strain evidence="1">SYSU2018</strain>
    </source>
</reference>
<comment type="caution">
    <text evidence="1">The sequence shown here is derived from an EMBL/GenBank/DDBJ whole genome shotgun (WGS) entry which is preliminary data.</text>
</comment>
<dbReference type="AlphaFoldDB" id="A0ABD2NB11"/>
<accession>A0ABD2NB11</accession>
<gene>
    <name evidence="1" type="ORF">HHI36_020556</name>
</gene>
<evidence type="ECO:0000313" key="2">
    <source>
        <dbReference type="Proteomes" id="UP001516400"/>
    </source>
</evidence>
<keyword evidence="2" id="KW-1185">Reference proteome</keyword>
<name>A0ABD2NB11_9CUCU</name>
<proteinExistence type="predicted"/>
<sequence length="153" mass="18217">MKQLYNTTRLLANKQLRSKEPIKDKHGNPLLNRRWQLFQNKILYVDLWRKSHEEAMENVIQVRKYEWLGHSLRRSNTISFRLEVPKPGRQRTTWRIAIEILEKKRTEDKSRVWLKTGSDEEILSSSFVPQGIKRVQYSIINDDQISSSVQKAV</sequence>
<dbReference type="Proteomes" id="UP001516400">
    <property type="component" value="Unassembled WGS sequence"/>
</dbReference>
<dbReference type="EMBL" id="JABFTP020000083">
    <property type="protein sequence ID" value="KAL3275812.1"/>
    <property type="molecule type" value="Genomic_DNA"/>
</dbReference>
<protein>
    <submittedName>
        <fullName evidence="1">Uncharacterized protein</fullName>
    </submittedName>
</protein>
<organism evidence="1 2">
    <name type="scientific">Cryptolaemus montrouzieri</name>
    <dbReference type="NCBI Taxonomy" id="559131"/>
    <lineage>
        <taxon>Eukaryota</taxon>
        <taxon>Metazoa</taxon>
        <taxon>Ecdysozoa</taxon>
        <taxon>Arthropoda</taxon>
        <taxon>Hexapoda</taxon>
        <taxon>Insecta</taxon>
        <taxon>Pterygota</taxon>
        <taxon>Neoptera</taxon>
        <taxon>Endopterygota</taxon>
        <taxon>Coleoptera</taxon>
        <taxon>Polyphaga</taxon>
        <taxon>Cucujiformia</taxon>
        <taxon>Coccinelloidea</taxon>
        <taxon>Coccinellidae</taxon>
        <taxon>Scymninae</taxon>
        <taxon>Scymnini</taxon>
        <taxon>Cryptolaemus</taxon>
    </lineage>
</organism>